<dbReference type="InterPro" id="IPR009614">
    <property type="entry name" value="YoeB_toxin"/>
</dbReference>
<evidence type="ECO:0000256" key="2">
    <source>
        <dbReference type="ARBA" id="ARBA00022649"/>
    </source>
</evidence>
<dbReference type="PANTHER" id="PTHR38039:SF1">
    <property type="entry name" value="TOXIN YOEB"/>
    <property type="match status" value="1"/>
</dbReference>
<dbReference type="NCBIfam" id="TIGR02116">
    <property type="entry name" value="toxin_Txe_YoeB"/>
    <property type="match status" value="1"/>
</dbReference>
<sequence>MRYALAFVPVAWEDYQYWQQTDKAILRRLHALLKELQRTPLTGTGKPELLKHERAGTWSRRITDEHRLVYRIEGDVVWLLQCRYHYGR</sequence>
<name>A0A1H3LJ87_9BACT</name>
<dbReference type="Proteomes" id="UP000199249">
    <property type="component" value="Unassembled WGS sequence"/>
</dbReference>
<keyword evidence="3" id="KW-0540">Nuclease</keyword>
<dbReference type="GO" id="GO:0004519">
    <property type="term" value="F:endonuclease activity"/>
    <property type="evidence" value="ECO:0007669"/>
    <property type="project" value="UniProtKB-KW"/>
</dbReference>
<dbReference type="InterPro" id="IPR035093">
    <property type="entry name" value="RelE/ParE_toxin_dom_sf"/>
</dbReference>
<keyword evidence="5" id="KW-0378">Hydrolase</keyword>
<keyword evidence="8" id="KW-1185">Reference proteome</keyword>
<dbReference type="EMBL" id="FNOV01000011">
    <property type="protein sequence ID" value="SDY64461.1"/>
    <property type="molecule type" value="Genomic_DNA"/>
</dbReference>
<dbReference type="Pfam" id="PF06769">
    <property type="entry name" value="YoeB_toxin"/>
    <property type="match status" value="1"/>
</dbReference>
<protein>
    <recommendedName>
        <fullName evidence="6">Putative mRNA interferase YoeB</fullName>
    </recommendedName>
</protein>
<evidence type="ECO:0000313" key="8">
    <source>
        <dbReference type="Proteomes" id="UP000199249"/>
    </source>
</evidence>
<reference evidence="8" key="1">
    <citation type="submission" date="2016-10" db="EMBL/GenBank/DDBJ databases">
        <authorList>
            <person name="Varghese N."/>
            <person name="Submissions S."/>
        </authorList>
    </citation>
    <scope>NUCLEOTIDE SEQUENCE [LARGE SCALE GENOMIC DNA]</scope>
    <source>
        <strain evidence="8">CGMCC 1.8975</strain>
    </source>
</reference>
<dbReference type="GO" id="GO:0045892">
    <property type="term" value="P:negative regulation of DNA-templated transcription"/>
    <property type="evidence" value="ECO:0007669"/>
    <property type="project" value="TreeGrafter"/>
</dbReference>
<dbReference type="GO" id="GO:0006401">
    <property type="term" value="P:RNA catabolic process"/>
    <property type="evidence" value="ECO:0007669"/>
    <property type="project" value="InterPro"/>
</dbReference>
<dbReference type="STRING" id="651662.SAMN04488069_11113"/>
<evidence type="ECO:0000256" key="1">
    <source>
        <dbReference type="ARBA" id="ARBA00008172"/>
    </source>
</evidence>
<gene>
    <name evidence="7" type="ORF">SAMN04488069_11113</name>
</gene>
<dbReference type="AlphaFoldDB" id="A0A1H3LJ87"/>
<evidence type="ECO:0000256" key="4">
    <source>
        <dbReference type="ARBA" id="ARBA00022759"/>
    </source>
</evidence>
<evidence type="ECO:0000256" key="6">
    <source>
        <dbReference type="ARBA" id="ARBA00030388"/>
    </source>
</evidence>
<proteinExistence type="inferred from homology"/>
<accession>A0A1H3LJ87</accession>
<evidence type="ECO:0000256" key="5">
    <source>
        <dbReference type="ARBA" id="ARBA00022801"/>
    </source>
</evidence>
<dbReference type="SUPFAM" id="SSF143011">
    <property type="entry name" value="RelE-like"/>
    <property type="match status" value="1"/>
</dbReference>
<evidence type="ECO:0000313" key="7">
    <source>
        <dbReference type="EMBL" id="SDY64461.1"/>
    </source>
</evidence>
<keyword evidence="4" id="KW-0255">Endonuclease</keyword>
<comment type="similarity">
    <text evidence="1">Belongs to the YoeB family.</text>
</comment>
<dbReference type="Gene3D" id="3.30.2310.20">
    <property type="entry name" value="RelE-like"/>
    <property type="match status" value="1"/>
</dbReference>
<dbReference type="RefSeq" id="WP_092741883.1">
    <property type="nucleotide sequence ID" value="NZ_FNOV01000011.1"/>
</dbReference>
<dbReference type="OrthoDB" id="9801102at2"/>
<dbReference type="GO" id="GO:0016787">
    <property type="term" value="F:hydrolase activity"/>
    <property type="evidence" value="ECO:0007669"/>
    <property type="project" value="UniProtKB-KW"/>
</dbReference>
<dbReference type="PANTHER" id="PTHR38039">
    <property type="entry name" value="TOXIN YOEB"/>
    <property type="match status" value="1"/>
</dbReference>
<organism evidence="7 8">
    <name type="scientific">Hymenobacter psychrophilus</name>
    <dbReference type="NCBI Taxonomy" id="651662"/>
    <lineage>
        <taxon>Bacteria</taxon>
        <taxon>Pseudomonadati</taxon>
        <taxon>Bacteroidota</taxon>
        <taxon>Cytophagia</taxon>
        <taxon>Cytophagales</taxon>
        <taxon>Hymenobacteraceae</taxon>
        <taxon>Hymenobacter</taxon>
    </lineage>
</organism>
<evidence type="ECO:0000256" key="3">
    <source>
        <dbReference type="ARBA" id="ARBA00022722"/>
    </source>
</evidence>
<keyword evidence="2" id="KW-1277">Toxin-antitoxin system</keyword>